<dbReference type="GeneID" id="56143205"/>
<dbReference type="AlphaFoldDB" id="A0A7D6CRR3"/>
<organism evidence="1 2">
    <name type="scientific">Natrinema zhouii</name>
    <dbReference type="NCBI Taxonomy" id="1710539"/>
    <lineage>
        <taxon>Archaea</taxon>
        <taxon>Methanobacteriati</taxon>
        <taxon>Methanobacteriota</taxon>
        <taxon>Stenosarchaea group</taxon>
        <taxon>Halobacteria</taxon>
        <taxon>Halobacteriales</taxon>
        <taxon>Natrialbaceae</taxon>
        <taxon>Natrinema</taxon>
    </lineage>
</organism>
<dbReference type="OrthoDB" id="155947at2157"/>
<dbReference type="Gene3D" id="3.20.20.120">
    <property type="entry name" value="Enolase-like C-terminal domain"/>
    <property type="match status" value="1"/>
</dbReference>
<dbReference type="KEGG" id="nay:HYG81_08330"/>
<evidence type="ECO:0000313" key="1">
    <source>
        <dbReference type="EMBL" id="QLK27596.1"/>
    </source>
</evidence>
<dbReference type="InterPro" id="IPR036849">
    <property type="entry name" value="Enolase-like_C_sf"/>
</dbReference>
<name>A0A7D6CRR3_9EURY</name>
<dbReference type="SUPFAM" id="SSF51604">
    <property type="entry name" value="Enolase C-terminal domain-like"/>
    <property type="match status" value="1"/>
</dbReference>
<evidence type="ECO:0000313" key="2">
    <source>
        <dbReference type="Proteomes" id="UP000510869"/>
    </source>
</evidence>
<accession>A0A7D6CRR3</accession>
<dbReference type="EMBL" id="CP059154">
    <property type="protein sequence ID" value="QLK27596.1"/>
    <property type="molecule type" value="Genomic_DNA"/>
</dbReference>
<evidence type="ECO:0008006" key="3">
    <source>
        <dbReference type="Google" id="ProtNLM"/>
    </source>
</evidence>
<proteinExistence type="predicted"/>
<keyword evidence="2" id="KW-1185">Reference proteome</keyword>
<dbReference type="RefSeq" id="WP_180842757.1">
    <property type="nucleotide sequence ID" value="NZ_CP059154.1"/>
</dbReference>
<sequence length="357" mass="39252">MDYDRIADLPLTIESVASERLERETSSEFTRVTTEFSLSGPASGDGGTITGRGEDVTYETEDHDRLAETGLPDLTGDYTVGSFSERLAALDLFPGGEPDREVFRNYRRWGLESAALDLALRRAETDLGSVLDCSADPVRFVASTRLGEPPTTDRLEALRERVPDLEFKLDPTAAWDAGLVAAIEETVGTDAVRILDLKGHYEGTTVDSPADLELYKRVLEAFPDAVIEDPALTDETQPLFENSAVRSRISWDAPIHGLADIEALPWEPSWLNIKPSRFGSLESLCETIAYCEERDIRLYGGGQFELGVGREQIQLLASLCYPDGPNDVAPRAYNDPAVGNELPWSPLEPATDPLGFR</sequence>
<dbReference type="Gene3D" id="3.30.390.10">
    <property type="entry name" value="Enolase-like, N-terminal domain"/>
    <property type="match status" value="1"/>
</dbReference>
<gene>
    <name evidence="1" type="ORF">HYG81_08330</name>
</gene>
<protein>
    <recommendedName>
        <fullName evidence="3">Enolase</fullName>
    </recommendedName>
</protein>
<reference evidence="1 2" key="1">
    <citation type="submission" date="2020-07" db="EMBL/GenBank/DDBJ databases">
        <title>Natrinema (YPL30) sp. nov. and Haloterrigena xxxxxx (YPL8) sp. nov., isolated from a salt mine.</title>
        <authorList>
            <person name="Cui H."/>
        </authorList>
    </citation>
    <scope>NUCLEOTIDE SEQUENCE [LARGE SCALE GENOMIC DNA]</scope>
    <source>
        <strain evidence="1 2">YPL13</strain>
    </source>
</reference>
<dbReference type="Proteomes" id="UP000510869">
    <property type="component" value="Chromosome"/>
</dbReference>
<dbReference type="InterPro" id="IPR029017">
    <property type="entry name" value="Enolase-like_N"/>
</dbReference>